<accession>A0A822ZBF3</accession>
<keyword evidence="2" id="KW-1185">Reference proteome</keyword>
<sequence>MLEVVVFHASDPIGSVGSNPAPSRILSDVQRFDPFQMVQERLAGRGV</sequence>
<protein>
    <submittedName>
        <fullName evidence="1">Uncharacterized protein</fullName>
    </submittedName>
</protein>
<dbReference type="AlphaFoldDB" id="A0A822ZBF3"/>
<name>A0A822ZBF3_NELNU</name>
<dbReference type="EMBL" id="DUZY01000005">
    <property type="protein sequence ID" value="DAD40366.1"/>
    <property type="molecule type" value="Genomic_DNA"/>
</dbReference>
<dbReference type="Proteomes" id="UP000607653">
    <property type="component" value="Unassembled WGS sequence"/>
</dbReference>
<comment type="caution">
    <text evidence="1">The sequence shown here is derived from an EMBL/GenBank/DDBJ whole genome shotgun (WGS) entry which is preliminary data.</text>
</comment>
<reference evidence="1 2" key="1">
    <citation type="journal article" date="2020" name="Mol. Biol. Evol.">
        <title>Distinct Expression and Methylation Patterns for Genes with Different Fates following a Single Whole-Genome Duplication in Flowering Plants.</title>
        <authorList>
            <person name="Shi T."/>
            <person name="Rahmani R.S."/>
            <person name="Gugger P.F."/>
            <person name="Wang M."/>
            <person name="Li H."/>
            <person name="Zhang Y."/>
            <person name="Li Z."/>
            <person name="Wang Q."/>
            <person name="Van de Peer Y."/>
            <person name="Marchal K."/>
            <person name="Chen J."/>
        </authorList>
    </citation>
    <scope>NUCLEOTIDE SEQUENCE [LARGE SCALE GENOMIC DNA]</scope>
    <source>
        <tissue evidence="1">Leaf</tissue>
    </source>
</reference>
<evidence type="ECO:0000313" key="1">
    <source>
        <dbReference type="EMBL" id="DAD40366.1"/>
    </source>
</evidence>
<gene>
    <name evidence="1" type="ORF">HUJ06_014689</name>
</gene>
<evidence type="ECO:0000313" key="2">
    <source>
        <dbReference type="Proteomes" id="UP000607653"/>
    </source>
</evidence>
<proteinExistence type="predicted"/>
<organism evidence="1 2">
    <name type="scientific">Nelumbo nucifera</name>
    <name type="common">Sacred lotus</name>
    <dbReference type="NCBI Taxonomy" id="4432"/>
    <lineage>
        <taxon>Eukaryota</taxon>
        <taxon>Viridiplantae</taxon>
        <taxon>Streptophyta</taxon>
        <taxon>Embryophyta</taxon>
        <taxon>Tracheophyta</taxon>
        <taxon>Spermatophyta</taxon>
        <taxon>Magnoliopsida</taxon>
        <taxon>Proteales</taxon>
        <taxon>Nelumbonaceae</taxon>
        <taxon>Nelumbo</taxon>
    </lineage>
</organism>